<name>A0A9P7ZMA4_9HYPO</name>
<dbReference type="Gene3D" id="1.25.10.50">
    <property type="match status" value="1"/>
</dbReference>
<organism evidence="1 2">
    <name type="scientific">Emericellopsis atlantica</name>
    <dbReference type="NCBI Taxonomy" id="2614577"/>
    <lineage>
        <taxon>Eukaryota</taxon>
        <taxon>Fungi</taxon>
        <taxon>Dikarya</taxon>
        <taxon>Ascomycota</taxon>
        <taxon>Pezizomycotina</taxon>
        <taxon>Sordariomycetes</taxon>
        <taxon>Hypocreomycetidae</taxon>
        <taxon>Hypocreales</taxon>
        <taxon>Bionectriaceae</taxon>
        <taxon>Emericellopsis</taxon>
    </lineage>
</organism>
<proteinExistence type="predicted"/>
<evidence type="ECO:0000313" key="1">
    <source>
        <dbReference type="EMBL" id="KAG9254317.1"/>
    </source>
</evidence>
<gene>
    <name evidence="1" type="ORF">F5Z01DRAFT_102357</name>
</gene>
<dbReference type="AlphaFoldDB" id="A0A9P7ZMA4"/>
<dbReference type="EMBL" id="MU251254">
    <property type="protein sequence ID" value="KAG9254317.1"/>
    <property type="molecule type" value="Genomic_DNA"/>
</dbReference>
<evidence type="ECO:0008006" key="3">
    <source>
        <dbReference type="Google" id="ProtNLM"/>
    </source>
</evidence>
<evidence type="ECO:0000313" key="2">
    <source>
        <dbReference type="Proteomes" id="UP000887229"/>
    </source>
</evidence>
<comment type="caution">
    <text evidence="1">The sequence shown here is derived from an EMBL/GenBank/DDBJ whole genome shotgun (WGS) entry which is preliminary data.</text>
</comment>
<accession>A0A9P7ZMA4</accession>
<dbReference type="GeneID" id="70288230"/>
<reference evidence="1" key="1">
    <citation type="journal article" date="2021" name="IMA Fungus">
        <title>Genomic characterization of three marine fungi, including Emericellopsis atlantica sp. nov. with signatures of a generalist lifestyle and marine biomass degradation.</title>
        <authorList>
            <person name="Hagestad O.C."/>
            <person name="Hou L."/>
            <person name="Andersen J.H."/>
            <person name="Hansen E.H."/>
            <person name="Altermark B."/>
            <person name="Li C."/>
            <person name="Kuhnert E."/>
            <person name="Cox R.J."/>
            <person name="Crous P.W."/>
            <person name="Spatafora J.W."/>
            <person name="Lail K."/>
            <person name="Amirebrahimi M."/>
            <person name="Lipzen A."/>
            <person name="Pangilinan J."/>
            <person name="Andreopoulos W."/>
            <person name="Hayes R.D."/>
            <person name="Ng V."/>
            <person name="Grigoriev I.V."/>
            <person name="Jackson S.A."/>
            <person name="Sutton T.D.S."/>
            <person name="Dobson A.D.W."/>
            <person name="Rama T."/>
        </authorList>
    </citation>
    <scope>NUCLEOTIDE SEQUENCE</scope>
    <source>
        <strain evidence="1">TS7</strain>
    </source>
</reference>
<keyword evidence="2" id="KW-1185">Reference proteome</keyword>
<protein>
    <recommendedName>
        <fullName evidence="3">DNA mismatch repair protein HSM3 N-terminal domain-containing protein</fullName>
    </recommendedName>
</protein>
<dbReference type="RefSeq" id="XP_046118241.1">
    <property type="nucleotide sequence ID" value="XM_046257327.1"/>
</dbReference>
<dbReference type="OrthoDB" id="4538483at2759"/>
<dbReference type="Proteomes" id="UP000887229">
    <property type="component" value="Unassembled WGS sequence"/>
</dbReference>
<sequence length="362" mass="40116">MENLIIPQQQDLAPIAGLDALSAHLQALLSDQSLAPDPKLCNDVEFQLTDANTPPLLPRLLPTLQALLQLERPSDPTPLLTLTTKLLAPLTFRQVVPAMMTVEDILRCLSSPLESAKMFGLEVIHKAASSPQDVDTLTSLDNGTLVNDLLNVWMQPSELPDVPAKASRVLLDLLTTDCSVPVASSMVNGINGTNGHPPVGSGRLWHLLLTHESSASIVVEYCTPSYDRDARQTSLSQGRLLRLLPHLATLNLPMLTGHPHPRLPEPLLPWAAYHMVDKQDVLMVMMLADFWQHLVLEMRTHRSEANDAIMKELIHWACAEEDGNVGAYVSDGLRGWEAWSERPIEEDDIRDLGRYVQYLLDN</sequence>